<evidence type="ECO:0000256" key="8">
    <source>
        <dbReference type="SAM" id="Phobius"/>
    </source>
</evidence>
<feature type="transmembrane region" description="Helical" evidence="8">
    <location>
        <begin position="371"/>
        <end position="393"/>
    </location>
</feature>
<evidence type="ECO:0000256" key="7">
    <source>
        <dbReference type="SAM" id="MobiDB-lite"/>
    </source>
</evidence>
<evidence type="ECO:0000256" key="1">
    <source>
        <dbReference type="ARBA" id="ARBA00004651"/>
    </source>
</evidence>
<dbReference type="InterPro" id="IPR003370">
    <property type="entry name" value="Chromate_transpt"/>
</dbReference>
<reference evidence="9 10" key="1">
    <citation type="submission" date="2015-06" db="EMBL/GenBank/DDBJ databases">
        <title>Draft genome of the ant-associated black yeast Phialophora attae CBS 131958.</title>
        <authorList>
            <person name="Moreno L.F."/>
            <person name="Stielow B.J."/>
            <person name="de Hoog S."/>
            <person name="Vicente V.A."/>
            <person name="Weiss V.A."/>
            <person name="de Vries M."/>
            <person name="Cruz L.M."/>
            <person name="Souza E.M."/>
        </authorList>
    </citation>
    <scope>NUCLEOTIDE SEQUENCE [LARGE SCALE GENOMIC DNA]</scope>
    <source>
        <strain evidence="9 10">CBS 131958</strain>
    </source>
</reference>
<keyword evidence="5 8" id="KW-1133">Transmembrane helix</keyword>
<feature type="region of interest" description="Disordered" evidence="7">
    <location>
        <begin position="246"/>
        <end position="321"/>
    </location>
</feature>
<feature type="transmembrane region" description="Helical" evidence="8">
    <location>
        <begin position="115"/>
        <end position="142"/>
    </location>
</feature>
<accession>A0A0N0NI99</accession>
<dbReference type="Pfam" id="PF02417">
    <property type="entry name" value="Chromate_transp"/>
    <property type="match status" value="2"/>
</dbReference>
<dbReference type="VEuPathDB" id="FungiDB:AB675_10146"/>
<feature type="transmembrane region" description="Helical" evidence="8">
    <location>
        <begin position="339"/>
        <end position="359"/>
    </location>
</feature>
<dbReference type="PANTHER" id="PTHR33567">
    <property type="entry name" value="CHROMATE ION TRANSPORTER (EUROFUNG)"/>
    <property type="match status" value="1"/>
</dbReference>
<evidence type="ECO:0000256" key="6">
    <source>
        <dbReference type="ARBA" id="ARBA00023136"/>
    </source>
</evidence>
<dbReference type="GeneID" id="28730777"/>
<comment type="similarity">
    <text evidence="2">Belongs to the chromate ion transporter (CHR) (TC 2.A.51) family.</text>
</comment>
<dbReference type="PANTHER" id="PTHR33567:SF3">
    <property type="entry name" value="CHROMATE ION TRANSPORTER (EUROFUNG)"/>
    <property type="match status" value="1"/>
</dbReference>
<feature type="transmembrane region" description="Helical" evidence="8">
    <location>
        <begin position="405"/>
        <end position="426"/>
    </location>
</feature>
<feature type="transmembrane region" description="Helical" evidence="8">
    <location>
        <begin position="438"/>
        <end position="460"/>
    </location>
</feature>
<sequence>MTTHLQAAISHPSGPSSQTSPLDTPPPQPTRDSSPLLPRLLAVFHRTWDLGFTAFGGPPMHFTILHRRFVQSSSPTSATSDNRTATGHEPWLDEQTFQELFAVSQSLPGPASTKMLFSIALLHAGWVAALFVFVLWSLPGAIVMYGLSLGVSRMGETLPGPVYALLSGLNASTVGVVALAAVQLASKAIGDRMTRVLVIWGGCAGLCYNALWYFPVLIVAGGVVCVGWDVWGERWVGRMRTKWSRSRKRSEQRVEEANPGTNEATEGFEMTGMVGPEGQNLQRRQIPSRQGEDDKHAVRAASTPDSDANRRHGRNRGLLDTADGTSNPQFYGINISTGIGLIALTFAIFIALVVSRALITEKPRPFEVLASMYQAGILIFGGGPVVIPLLRDYVVDPGWVSSRDFLLGLAIIQALPGPNFNFSVYLSALAMARTGHHSLLGALLGFVGIFAPGLLLTLGVQGLWAFMRTKPVVVSALRGINAAAVGLVFTAVYRLWEIGYLTPEKSQGQSLAEEPWWVVVTAVTYCEVAWFKVPPAVAIVLGAALGLCWYGAVGRE</sequence>
<organism evidence="9 10">
    <name type="scientific">Cyphellophora attinorum</name>
    <dbReference type="NCBI Taxonomy" id="1664694"/>
    <lineage>
        <taxon>Eukaryota</taxon>
        <taxon>Fungi</taxon>
        <taxon>Dikarya</taxon>
        <taxon>Ascomycota</taxon>
        <taxon>Pezizomycotina</taxon>
        <taxon>Eurotiomycetes</taxon>
        <taxon>Chaetothyriomycetidae</taxon>
        <taxon>Chaetothyriales</taxon>
        <taxon>Cyphellophoraceae</taxon>
        <taxon>Cyphellophora</taxon>
    </lineage>
</organism>
<evidence type="ECO:0000256" key="2">
    <source>
        <dbReference type="ARBA" id="ARBA00005262"/>
    </source>
</evidence>
<feature type="compositionally biased region" description="Polar residues" evidence="7">
    <location>
        <begin position="13"/>
        <end position="22"/>
    </location>
</feature>
<dbReference type="OrthoDB" id="2160638at2759"/>
<evidence type="ECO:0000313" key="10">
    <source>
        <dbReference type="Proteomes" id="UP000038010"/>
    </source>
</evidence>
<evidence type="ECO:0000256" key="4">
    <source>
        <dbReference type="ARBA" id="ARBA00022692"/>
    </source>
</evidence>
<feature type="compositionally biased region" description="Polar residues" evidence="7">
    <location>
        <begin position="279"/>
        <end position="288"/>
    </location>
</feature>
<feature type="transmembrane region" description="Helical" evidence="8">
    <location>
        <begin position="194"/>
        <end position="211"/>
    </location>
</feature>
<dbReference type="GO" id="GO:0005886">
    <property type="term" value="C:plasma membrane"/>
    <property type="evidence" value="ECO:0007669"/>
    <property type="project" value="UniProtKB-SubCell"/>
</dbReference>
<name>A0A0N0NI99_9EURO</name>
<dbReference type="AlphaFoldDB" id="A0A0N0NI99"/>
<proteinExistence type="inferred from homology"/>
<evidence type="ECO:0000256" key="3">
    <source>
        <dbReference type="ARBA" id="ARBA00022475"/>
    </source>
</evidence>
<dbReference type="GO" id="GO:0015109">
    <property type="term" value="F:chromate transmembrane transporter activity"/>
    <property type="evidence" value="ECO:0007669"/>
    <property type="project" value="InterPro"/>
</dbReference>
<keyword evidence="6 8" id="KW-0472">Membrane</keyword>
<feature type="transmembrane region" description="Helical" evidence="8">
    <location>
        <begin position="472"/>
        <end position="496"/>
    </location>
</feature>
<protein>
    <recommendedName>
        <fullName evidence="11">Chromate transport protein</fullName>
    </recommendedName>
</protein>
<feature type="transmembrane region" description="Helical" evidence="8">
    <location>
        <begin position="533"/>
        <end position="553"/>
    </location>
</feature>
<dbReference type="RefSeq" id="XP_017995152.1">
    <property type="nucleotide sequence ID" value="XM_018138897.1"/>
</dbReference>
<gene>
    <name evidence="9" type="ORF">AB675_10146</name>
</gene>
<comment type="subcellular location">
    <subcellularLocation>
        <location evidence="1">Cell membrane</location>
        <topology evidence="1">Multi-pass membrane protein</topology>
    </subcellularLocation>
</comment>
<keyword evidence="10" id="KW-1185">Reference proteome</keyword>
<dbReference type="EMBL" id="LFJN01000043">
    <property type="protein sequence ID" value="KPI35189.1"/>
    <property type="molecule type" value="Genomic_DNA"/>
</dbReference>
<dbReference type="STRING" id="1664694.A0A0N0NI99"/>
<comment type="caution">
    <text evidence="9">The sequence shown here is derived from an EMBL/GenBank/DDBJ whole genome shotgun (WGS) entry which is preliminary data.</text>
</comment>
<keyword evidence="4 8" id="KW-0812">Transmembrane</keyword>
<dbReference type="Proteomes" id="UP000038010">
    <property type="component" value="Unassembled WGS sequence"/>
</dbReference>
<evidence type="ECO:0000313" key="9">
    <source>
        <dbReference type="EMBL" id="KPI35189.1"/>
    </source>
</evidence>
<feature type="transmembrane region" description="Helical" evidence="8">
    <location>
        <begin position="162"/>
        <end position="182"/>
    </location>
</feature>
<evidence type="ECO:0008006" key="11">
    <source>
        <dbReference type="Google" id="ProtNLM"/>
    </source>
</evidence>
<keyword evidence="3" id="KW-1003">Cell membrane</keyword>
<evidence type="ECO:0000256" key="5">
    <source>
        <dbReference type="ARBA" id="ARBA00022989"/>
    </source>
</evidence>
<feature type="region of interest" description="Disordered" evidence="7">
    <location>
        <begin position="1"/>
        <end position="35"/>
    </location>
</feature>